<comment type="caution">
    <text evidence="8">The sequence shown here is derived from an EMBL/GenBank/DDBJ whole genome shotgun (WGS) entry which is preliminary data.</text>
</comment>
<dbReference type="InterPro" id="IPR011842">
    <property type="entry name" value="PQQ_synth_PqqB"/>
</dbReference>
<evidence type="ECO:0000256" key="5">
    <source>
        <dbReference type="ARBA" id="ARBA00022905"/>
    </source>
</evidence>
<evidence type="ECO:0000256" key="2">
    <source>
        <dbReference type="ARBA" id="ARBA00008481"/>
    </source>
</evidence>
<evidence type="ECO:0000256" key="1">
    <source>
        <dbReference type="ARBA" id="ARBA00004886"/>
    </source>
</evidence>
<keyword evidence="5 6" id="KW-0884">PQQ biosynthesis</keyword>
<dbReference type="Gene3D" id="3.60.15.10">
    <property type="entry name" value="Ribonuclease Z/Hydroxyacylglutathione hydrolase-like"/>
    <property type="match status" value="1"/>
</dbReference>
<evidence type="ECO:0000313" key="8">
    <source>
        <dbReference type="EMBL" id="MBI6629151.1"/>
    </source>
</evidence>
<evidence type="ECO:0000256" key="3">
    <source>
        <dbReference type="ARBA" id="ARBA00015084"/>
    </source>
</evidence>
<sequence length="306" mass="32872">MLKIIVLGTAAGGGIPQWNCNCAGCQAARERPELVGTQASIAVSGDGENWFLINASPDIRQQINATPQLRPVFGRKRHSPIAGVILTNGEIDAVAGLLNLREGSPFTIYGHDRVLSVLAENSIFNVLNRDQVPRVPVQHDKAFELKLQNGAASGLTVEPFAVSGKPAWYLEGAAQDKGGAGDTMGLHIRETDSENGFFFIAACGQITGDLKQQIQGAKLVFFDGTLWRDDEMIAAGLSQKTGQRMGHVSVSGEDGALASLAGLDIKQKLFIHINNSNPILRPESDERREIEAAGWRIPEAGEEIVL</sequence>
<dbReference type="EMBL" id="JAEIJD010000002">
    <property type="protein sequence ID" value="MBI6629151.1"/>
    <property type="molecule type" value="Genomic_DNA"/>
</dbReference>
<keyword evidence="4 6" id="KW-0813">Transport</keyword>
<dbReference type="Proteomes" id="UP000613255">
    <property type="component" value="Unassembled WGS sequence"/>
</dbReference>
<feature type="domain" description="Metallo-beta-lactamase" evidence="7">
    <location>
        <begin position="49"/>
        <end position="273"/>
    </location>
</feature>
<organism evidence="8 9">
    <name type="scientific">Pontibaca salina</name>
    <dbReference type="NCBI Taxonomy" id="2795731"/>
    <lineage>
        <taxon>Bacteria</taxon>
        <taxon>Pseudomonadati</taxon>
        <taxon>Pseudomonadota</taxon>
        <taxon>Alphaproteobacteria</taxon>
        <taxon>Rhodobacterales</taxon>
        <taxon>Roseobacteraceae</taxon>
        <taxon>Pontibaca</taxon>
    </lineage>
</organism>
<dbReference type="Pfam" id="PF12706">
    <property type="entry name" value="Lactamase_B_2"/>
    <property type="match status" value="1"/>
</dbReference>
<dbReference type="AlphaFoldDB" id="A0A934HQN4"/>
<keyword evidence="9" id="KW-1185">Reference proteome</keyword>
<name>A0A934HQN4_9RHOB</name>
<evidence type="ECO:0000259" key="7">
    <source>
        <dbReference type="Pfam" id="PF12706"/>
    </source>
</evidence>
<evidence type="ECO:0000313" key="9">
    <source>
        <dbReference type="Proteomes" id="UP000613255"/>
    </source>
</evidence>
<comment type="similarity">
    <text evidence="2 6">Belongs to the PqqB family.</text>
</comment>
<dbReference type="GO" id="GO:0018189">
    <property type="term" value="P:pyrroloquinoline quinone biosynthetic process"/>
    <property type="evidence" value="ECO:0007669"/>
    <property type="project" value="UniProtKB-UniRule"/>
</dbReference>
<protein>
    <recommendedName>
        <fullName evidence="3 6">Coenzyme PQQ synthesis protein B</fullName>
    </recommendedName>
    <alternativeName>
        <fullName evidence="6">Pyrroloquinoline quinone biosynthesis protein B</fullName>
    </alternativeName>
</protein>
<dbReference type="RefSeq" id="WP_198685153.1">
    <property type="nucleotide sequence ID" value="NZ_JAEIJD010000002.1"/>
</dbReference>
<dbReference type="HAMAP" id="MF_00653">
    <property type="entry name" value="PQQ_syn_PqqB"/>
    <property type="match status" value="1"/>
</dbReference>
<dbReference type="InterPro" id="IPR001279">
    <property type="entry name" value="Metallo-B-lactamas"/>
</dbReference>
<dbReference type="InterPro" id="IPR036866">
    <property type="entry name" value="RibonucZ/Hydroxyglut_hydro"/>
</dbReference>
<comment type="function">
    <text evidence="6">May be involved in the transport of PQQ or its precursor to the periplasm.</text>
</comment>
<proteinExistence type="inferred from homology"/>
<dbReference type="PANTHER" id="PTHR42663">
    <property type="entry name" value="HYDROLASE C777.06C-RELATED-RELATED"/>
    <property type="match status" value="1"/>
</dbReference>
<gene>
    <name evidence="6 8" type="primary">pqqB</name>
    <name evidence="8" type="ORF">JAO82_04570</name>
</gene>
<comment type="pathway">
    <text evidence="1 6">Cofactor biosynthesis; pyrroloquinoline quinone biosynthesis.</text>
</comment>
<reference evidence="8" key="1">
    <citation type="submission" date="2020-12" db="EMBL/GenBank/DDBJ databases">
        <title>Pontibaca salina gen. nov., sp. nov., isolated from marine sediment.</title>
        <authorList>
            <person name="Bo J."/>
            <person name="Wang S."/>
            <person name="Song X."/>
            <person name="Du Z."/>
        </authorList>
    </citation>
    <scope>NUCLEOTIDE SEQUENCE</scope>
    <source>
        <strain evidence="8">S1109L</strain>
    </source>
</reference>
<dbReference type="PANTHER" id="PTHR42663:SF7">
    <property type="entry name" value="COENZYME PQQ SYNTHESIS PROTEIN B"/>
    <property type="match status" value="1"/>
</dbReference>
<evidence type="ECO:0000256" key="6">
    <source>
        <dbReference type="HAMAP-Rule" id="MF_00653"/>
    </source>
</evidence>
<accession>A0A934HQN4</accession>
<dbReference type="NCBIfam" id="TIGR02108">
    <property type="entry name" value="PQQ_syn_pqqB"/>
    <property type="match status" value="1"/>
</dbReference>
<dbReference type="SUPFAM" id="SSF56281">
    <property type="entry name" value="Metallo-hydrolase/oxidoreductase"/>
    <property type="match status" value="1"/>
</dbReference>
<evidence type="ECO:0000256" key="4">
    <source>
        <dbReference type="ARBA" id="ARBA00022448"/>
    </source>
</evidence>